<dbReference type="PANTHER" id="PTHR44688">
    <property type="entry name" value="DNA-BINDING TRANSCRIPTIONAL ACTIVATOR DEVR_DOSR"/>
    <property type="match status" value="1"/>
</dbReference>
<evidence type="ECO:0000256" key="3">
    <source>
        <dbReference type="ARBA" id="ARBA00023163"/>
    </source>
</evidence>
<accession>A0ABS0NFM3</accession>
<dbReference type="Pfam" id="PF00196">
    <property type="entry name" value="GerE"/>
    <property type="match status" value="1"/>
</dbReference>
<dbReference type="PRINTS" id="PR00038">
    <property type="entry name" value="HTHLUXR"/>
</dbReference>
<keyword evidence="2" id="KW-0238">DNA-binding</keyword>
<comment type="caution">
    <text evidence="5">The sequence shown here is derived from an EMBL/GenBank/DDBJ whole genome shotgun (WGS) entry which is preliminary data.</text>
</comment>
<protein>
    <submittedName>
        <fullName evidence="5">Helix-turn-helix transcriptional regulator</fullName>
    </submittedName>
</protein>
<evidence type="ECO:0000313" key="5">
    <source>
        <dbReference type="EMBL" id="MBH5333972.1"/>
    </source>
</evidence>
<evidence type="ECO:0000259" key="4">
    <source>
        <dbReference type="PROSITE" id="PS50043"/>
    </source>
</evidence>
<dbReference type="SMART" id="SM00421">
    <property type="entry name" value="HTH_LUXR"/>
    <property type="match status" value="1"/>
</dbReference>
<dbReference type="Proteomes" id="UP000807371">
    <property type="component" value="Unassembled WGS sequence"/>
</dbReference>
<reference evidence="5 6" key="1">
    <citation type="submission" date="2020-09" db="EMBL/GenBank/DDBJ databases">
        <title>Biosynthesis of the nuclear factor of activated T cells inhibitor NFAT-133 and its congeners in Streptomyces pactum.</title>
        <authorList>
            <person name="Zhou W."/>
            <person name="Posri P."/>
            <person name="Abugrain M.E."/>
            <person name="Weisberg A.J."/>
            <person name="Chang J.H."/>
            <person name="Mahmud T."/>
        </authorList>
    </citation>
    <scope>NUCLEOTIDE SEQUENCE [LARGE SCALE GENOMIC DNA]</scope>
    <source>
        <strain evidence="5 6">ATCC 27456</strain>
    </source>
</reference>
<evidence type="ECO:0000313" key="6">
    <source>
        <dbReference type="Proteomes" id="UP000807371"/>
    </source>
</evidence>
<dbReference type="SUPFAM" id="SSF46894">
    <property type="entry name" value="C-terminal effector domain of the bipartite response regulators"/>
    <property type="match status" value="1"/>
</dbReference>
<dbReference type="PANTHER" id="PTHR44688:SF16">
    <property type="entry name" value="DNA-BINDING TRANSCRIPTIONAL ACTIVATOR DEVR_DOSR"/>
    <property type="match status" value="1"/>
</dbReference>
<keyword evidence="6" id="KW-1185">Reference proteome</keyword>
<evidence type="ECO:0000256" key="2">
    <source>
        <dbReference type="ARBA" id="ARBA00023125"/>
    </source>
</evidence>
<proteinExistence type="predicted"/>
<dbReference type="InterPro" id="IPR000792">
    <property type="entry name" value="Tscrpt_reg_LuxR_C"/>
</dbReference>
<evidence type="ECO:0000256" key="1">
    <source>
        <dbReference type="ARBA" id="ARBA00023015"/>
    </source>
</evidence>
<name>A0ABS0NFM3_9ACTN</name>
<keyword evidence="3" id="KW-0804">Transcription</keyword>
<dbReference type="PROSITE" id="PS50043">
    <property type="entry name" value="HTH_LUXR_2"/>
    <property type="match status" value="1"/>
</dbReference>
<dbReference type="EMBL" id="JACYXC010000001">
    <property type="protein sequence ID" value="MBH5333972.1"/>
    <property type="molecule type" value="Genomic_DNA"/>
</dbReference>
<keyword evidence="1" id="KW-0805">Transcription regulation</keyword>
<dbReference type="InterPro" id="IPR016032">
    <property type="entry name" value="Sig_transdc_resp-reg_C-effctor"/>
</dbReference>
<sequence length="229" mass="24673">MLGTAPSPGLLQLVDEAAGHPRLIVSLLTGLREENALRTVDGQAHPVGRVLPRRVTAQVAATLETFSPDCRQLLRTAAVLGRELDYEVLAPLLGTTPSGLVRLLDEAVATGALDHSGARTVFRGALLHQVIAESVPASLKRALRREADQVRRLRAREEPAAAGGQLNDRQHAVVQLVGQGLTNQQIARRLDVSPHTVNYHLRKLYGNYGVRSRIGLLRAVQDGVRANAG</sequence>
<dbReference type="InterPro" id="IPR036388">
    <property type="entry name" value="WH-like_DNA-bd_sf"/>
</dbReference>
<dbReference type="CDD" id="cd06170">
    <property type="entry name" value="LuxR_C_like"/>
    <property type="match status" value="1"/>
</dbReference>
<dbReference type="Gene3D" id="1.10.10.10">
    <property type="entry name" value="Winged helix-like DNA-binding domain superfamily/Winged helix DNA-binding domain"/>
    <property type="match status" value="1"/>
</dbReference>
<organism evidence="5 6">
    <name type="scientific">Streptomyces pactum</name>
    <dbReference type="NCBI Taxonomy" id="68249"/>
    <lineage>
        <taxon>Bacteria</taxon>
        <taxon>Bacillati</taxon>
        <taxon>Actinomycetota</taxon>
        <taxon>Actinomycetes</taxon>
        <taxon>Kitasatosporales</taxon>
        <taxon>Streptomycetaceae</taxon>
        <taxon>Streptomyces</taxon>
    </lineage>
</organism>
<gene>
    <name evidence="5" type="ORF">IHE55_03800</name>
</gene>
<feature type="domain" description="HTH luxR-type" evidence="4">
    <location>
        <begin position="159"/>
        <end position="224"/>
    </location>
</feature>